<dbReference type="Proteomes" id="UP001287356">
    <property type="component" value="Unassembled WGS sequence"/>
</dbReference>
<feature type="transmembrane region" description="Helical" evidence="1">
    <location>
        <begin position="21"/>
        <end position="42"/>
    </location>
</feature>
<comment type="caution">
    <text evidence="2">The sequence shown here is derived from an EMBL/GenBank/DDBJ whole genome shotgun (WGS) entry which is preliminary data.</text>
</comment>
<sequence length="138" mass="14711">MARHRNNRRGSQVAEQRAAAAPIMSGIFSAVFFNYIILNWLHDGRSQLLWWLLLRFWPAVVLADDCLDAGDASIGGMAAADLGPAVVVPPREERVATETMGGRDLGLDETGSDGGGLLVASGPVPSQVPVALSKWLMA</sequence>
<evidence type="ECO:0000256" key="1">
    <source>
        <dbReference type="SAM" id="Phobius"/>
    </source>
</evidence>
<evidence type="ECO:0000313" key="2">
    <source>
        <dbReference type="EMBL" id="KAK3383062.1"/>
    </source>
</evidence>
<reference evidence="2" key="1">
    <citation type="journal article" date="2023" name="Mol. Phylogenet. Evol.">
        <title>Genome-scale phylogeny and comparative genomics of the fungal order Sordariales.</title>
        <authorList>
            <person name="Hensen N."/>
            <person name="Bonometti L."/>
            <person name="Westerberg I."/>
            <person name="Brannstrom I.O."/>
            <person name="Guillou S."/>
            <person name="Cros-Aarteil S."/>
            <person name="Calhoun S."/>
            <person name="Haridas S."/>
            <person name="Kuo A."/>
            <person name="Mondo S."/>
            <person name="Pangilinan J."/>
            <person name="Riley R."/>
            <person name="LaButti K."/>
            <person name="Andreopoulos B."/>
            <person name="Lipzen A."/>
            <person name="Chen C."/>
            <person name="Yan M."/>
            <person name="Daum C."/>
            <person name="Ng V."/>
            <person name="Clum A."/>
            <person name="Steindorff A."/>
            <person name="Ohm R.A."/>
            <person name="Martin F."/>
            <person name="Silar P."/>
            <person name="Natvig D.O."/>
            <person name="Lalanne C."/>
            <person name="Gautier V."/>
            <person name="Ament-Velasquez S.L."/>
            <person name="Kruys A."/>
            <person name="Hutchinson M.I."/>
            <person name="Powell A.J."/>
            <person name="Barry K."/>
            <person name="Miller A.N."/>
            <person name="Grigoriev I.V."/>
            <person name="Debuchy R."/>
            <person name="Gladieux P."/>
            <person name="Hiltunen Thoren M."/>
            <person name="Johannesson H."/>
        </authorList>
    </citation>
    <scope>NUCLEOTIDE SEQUENCE</scope>
    <source>
        <strain evidence="2">CBS 958.72</strain>
    </source>
</reference>
<keyword evidence="1" id="KW-0472">Membrane</keyword>
<dbReference type="EMBL" id="JAULSN010000001">
    <property type="protein sequence ID" value="KAK3383062.1"/>
    <property type="molecule type" value="Genomic_DNA"/>
</dbReference>
<reference evidence="2" key="2">
    <citation type="submission" date="2023-06" db="EMBL/GenBank/DDBJ databases">
        <authorList>
            <consortium name="Lawrence Berkeley National Laboratory"/>
            <person name="Haridas S."/>
            <person name="Hensen N."/>
            <person name="Bonometti L."/>
            <person name="Westerberg I."/>
            <person name="Brannstrom I.O."/>
            <person name="Guillou S."/>
            <person name="Cros-Aarteil S."/>
            <person name="Calhoun S."/>
            <person name="Kuo A."/>
            <person name="Mondo S."/>
            <person name="Pangilinan J."/>
            <person name="Riley R."/>
            <person name="Labutti K."/>
            <person name="Andreopoulos B."/>
            <person name="Lipzen A."/>
            <person name="Chen C."/>
            <person name="Yanf M."/>
            <person name="Daum C."/>
            <person name="Ng V."/>
            <person name="Clum A."/>
            <person name="Steindorff A."/>
            <person name="Ohm R."/>
            <person name="Martin F."/>
            <person name="Silar P."/>
            <person name="Natvig D."/>
            <person name="Lalanne C."/>
            <person name="Gautier V."/>
            <person name="Ament-Velasquez S.L."/>
            <person name="Kruys A."/>
            <person name="Hutchinson M.I."/>
            <person name="Powell A.J."/>
            <person name="Barry K."/>
            <person name="Miller A.N."/>
            <person name="Grigoriev I.V."/>
            <person name="Debuchy R."/>
            <person name="Gladieux P."/>
            <person name="Thoren M.H."/>
            <person name="Johannesson H."/>
        </authorList>
    </citation>
    <scope>NUCLEOTIDE SEQUENCE</scope>
    <source>
        <strain evidence="2">CBS 958.72</strain>
    </source>
</reference>
<evidence type="ECO:0000313" key="3">
    <source>
        <dbReference type="Proteomes" id="UP001287356"/>
    </source>
</evidence>
<accession>A0AAE0TXF7</accession>
<proteinExistence type="predicted"/>
<gene>
    <name evidence="2" type="ORF">B0T24DRAFT_33084</name>
</gene>
<keyword evidence="1" id="KW-0812">Transmembrane</keyword>
<name>A0AAE0TXF7_9PEZI</name>
<dbReference type="AlphaFoldDB" id="A0AAE0TXF7"/>
<protein>
    <submittedName>
        <fullName evidence="2">Uncharacterized protein</fullName>
    </submittedName>
</protein>
<keyword evidence="1" id="KW-1133">Transmembrane helix</keyword>
<organism evidence="2 3">
    <name type="scientific">Lasiosphaeria ovina</name>
    <dbReference type="NCBI Taxonomy" id="92902"/>
    <lineage>
        <taxon>Eukaryota</taxon>
        <taxon>Fungi</taxon>
        <taxon>Dikarya</taxon>
        <taxon>Ascomycota</taxon>
        <taxon>Pezizomycotina</taxon>
        <taxon>Sordariomycetes</taxon>
        <taxon>Sordariomycetidae</taxon>
        <taxon>Sordariales</taxon>
        <taxon>Lasiosphaeriaceae</taxon>
        <taxon>Lasiosphaeria</taxon>
    </lineage>
</organism>
<keyword evidence="3" id="KW-1185">Reference proteome</keyword>